<dbReference type="PANTHER" id="PTHR34387:SF1">
    <property type="entry name" value="PERIPLASMIC IMMUNOGENIC PROTEIN"/>
    <property type="match status" value="1"/>
</dbReference>
<dbReference type="RefSeq" id="WP_147259957.1">
    <property type="nucleotide sequence ID" value="NZ_VIWU01000001.1"/>
</dbReference>
<dbReference type="OrthoDB" id="3576389at2"/>
<feature type="signal peptide" evidence="1">
    <location>
        <begin position="1"/>
        <end position="25"/>
    </location>
</feature>
<dbReference type="GO" id="GO:0006974">
    <property type="term" value="P:DNA damage response"/>
    <property type="evidence" value="ECO:0007669"/>
    <property type="project" value="TreeGrafter"/>
</dbReference>
<dbReference type="Pfam" id="PF04402">
    <property type="entry name" value="SIMPL"/>
    <property type="match status" value="1"/>
</dbReference>
<gene>
    <name evidence="2" type="ORF">FHX44_117408</name>
</gene>
<dbReference type="Gene3D" id="3.30.110.170">
    <property type="entry name" value="Protein of unknown function (DUF541), domain 1"/>
    <property type="match status" value="1"/>
</dbReference>
<dbReference type="PANTHER" id="PTHR34387">
    <property type="entry name" value="SLR1258 PROTEIN"/>
    <property type="match status" value="1"/>
</dbReference>
<dbReference type="InterPro" id="IPR052022">
    <property type="entry name" value="26kDa_periplasmic_antigen"/>
</dbReference>
<comment type="caution">
    <text evidence="2">The sequence shown here is derived from an EMBL/GenBank/DDBJ whole genome shotgun (WGS) entry which is preliminary data.</text>
</comment>
<evidence type="ECO:0000256" key="1">
    <source>
        <dbReference type="SAM" id="SignalP"/>
    </source>
</evidence>
<dbReference type="Proteomes" id="UP000321261">
    <property type="component" value="Unassembled WGS sequence"/>
</dbReference>
<dbReference type="PROSITE" id="PS51257">
    <property type="entry name" value="PROKAR_LIPOPROTEIN"/>
    <property type="match status" value="1"/>
</dbReference>
<evidence type="ECO:0000313" key="2">
    <source>
        <dbReference type="EMBL" id="TWF81463.1"/>
    </source>
</evidence>
<keyword evidence="1" id="KW-0732">Signal</keyword>
<protein>
    <recommendedName>
        <fullName evidence="4">DUF541 domain-containing protein</fullName>
    </recommendedName>
</protein>
<dbReference type="Gene3D" id="3.30.70.2970">
    <property type="entry name" value="Protein of unknown function (DUF541), domain 2"/>
    <property type="match status" value="1"/>
</dbReference>
<reference evidence="2 3" key="1">
    <citation type="submission" date="2019-06" db="EMBL/GenBank/DDBJ databases">
        <title>Sequencing the genomes of 1000 actinobacteria strains.</title>
        <authorList>
            <person name="Klenk H.-P."/>
        </authorList>
    </citation>
    <scope>NUCLEOTIDE SEQUENCE [LARGE SCALE GENOMIC DNA]</scope>
    <source>
        <strain evidence="2 3">DSM 45671</strain>
    </source>
</reference>
<dbReference type="InterPro" id="IPR007497">
    <property type="entry name" value="SIMPL/DUF541"/>
</dbReference>
<dbReference type="EMBL" id="VIWU01000001">
    <property type="protein sequence ID" value="TWF81463.1"/>
    <property type="molecule type" value="Genomic_DNA"/>
</dbReference>
<proteinExistence type="predicted"/>
<sequence length="234" mass="23304">MHRATLPLLALATLVLAGCSSPAAASPGSAPPPAITARATGTVVAAPDTATVVLGVETRDRSATAALTANSERAGAVIGVLQGAGVAPADIRTSQLTVYPTTAPETGRITGYQVSNQVTATLHDIAAAGALIDQAAAAAGDATRVQTIQFSIADESAARAEARADAVRRALAQARQLADAAGVGLGPVRSIVELAGEQPPMPYTADAARAQAAVPIQPGTQELAVTVEVVHDIA</sequence>
<dbReference type="AlphaFoldDB" id="A0A561T2X9"/>
<name>A0A561T2X9_9PSEU</name>
<keyword evidence="3" id="KW-1185">Reference proteome</keyword>
<evidence type="ECO:0008006" key="4">
    <source>
        <dbReference type="Google" id="ProtNLM"/>
    </source>
</evidence>
<organism evidence="2 3">
    <name type="scientific">Pseudonocardia hierapolitana</name>
    <dbReference type="NCBI Taxonomy" id="1128676"/>
    <lineage>
        <taxon>Bacteria</taxon>
        <taxon>Bacillati</taxon>
        <taxon>Actinomycetota</taxon>
        <taxon>Actinomycetes</taxon>
        <taxon>Pseudonocardiales</taxon>
        <taxon>Pseudonocardiaceae</taxon>
        <taxon>Pseudonocardia</taxon>
    </lineage>
</organism>
<accession>A0A561T2X9</accession>
<feature type="chain" id="PRO_5021818540" description="DUF541 domain-containing protein" evidence="1">
    <location>
        <begin position="26"/>
        <end position="234"/>
    </location>
</feature>
<evidence type="ECO:0000313" key="3">
    <source>
        <dbReference type="Proteomes" id="UP000321261"/>
    </source>
</evidence>